<dbReference type="SUPFAM" id="SSF103506">
    <property type="entry name" value="Mitochondrial carrier"/>
    <property type="match status" value="1"/>
</dbReference>
<reference evidence="11" key="1">
    <citation type="submission" date="2017-08" db="EMBL/GenBank/DDBJ databases">
        <authorList>
            <person name="Cuomo C."/>
            <person name="Billmyre B."/>
            <person name="Heitman J."/>
        </authorList>
    </citation>
    <scope>NUCLEOTIDE SEQUENCE</scope>
    <source>
        <strain evidence="11">CBS 12478</strain>
    </source>
</reference>
<evidence type="ECO:0000313" key="11">
    <source>
        <dbReference type="EMBL" id="WWD17131.1"/>
    </source>
</evidence>
<evidence type="ECO:0000256" key="3">
    <source>
        <dbReference type="ARBA" id="ARBA00022448"/>
    </source>
</evidence>
<keyword evidence="3 8" id="KW-0813">Transport</keyword>
<dbReference type="PANTHER" id="PTHR45939:SF2">
    <property type="entry name" value="CARRIER PROTEIN, PUTATIVE (AFU_ORTHOLOGUE AFUA_2G13870)-RELATED"/>
    <property type="match status" value="1"/>
</dbReference>
<gene>
    <name evidence="11" type="ORF">CI109_101568</name>
</gene>
<dbReference type="KEGG" id="ksn:43586601"/>
<feature type="compositionally biased region" description="Low complexity" evidence="9">
    <location>
        <begin position="274"/>
        <end position="284"/>
    </location>
</feature>
<dbReference type="Proteomes" id="UP000322225">
    <property type="component" value="Chromosome 3"/>
</dbReference>
<name>A0A5M6C5S9_9TREE</name>
<evidence type="ECO:0000256" key="7">
    <source>
        <dbReference type="ARBA" id="ARBA00023136"/>
    </source>
</evidence>
<evidence type="ECO:0000256" key="4">
    <source>
        <dbReference type="ARBA" id="ARBA00022692"/>
    </source>
</evidence>
<feature type="transmembrane region" description="Helical" evidence="10">
    <location>
        <begin position="203"/>
        <end position="227"/>
    </location>
</feature>
<keyword evidence="12" id="KW-1185">Reference proteome</keyword>
<dbReference type="GeneID" id="43586601"/>
<dbReference type="PANTHER" id="PTHR45939">
    <property type="entry name" value="PEROXISOMAL MEMBRANE PROTEIN PMP34-RELATED"/>
    <property type="match status" value="1"/>
</dbReference>
<feature type="transmembrane region" description="Helical" evidence="10">
    <location>
        <begin position="247"/>
        <end position="269"/>
    </location>
</feature>
<dbReference type="PROSITE" id="PS50920">
    <property type="entry name" value="SOLCAR"/>
    <property type="match status" value="3"/>
</dbReference>
<dbReference type="InterPro" id="IPR052217">
    <property type="entry name" value="Mito/Peroxisomal_Carrier"/>
</dbReference>
<dbReference type="InterPro" id="IPR023395">
    <property type="entry name" value="MCP_dom_sf"/>
</dbReference>
<keyword evidence="7 10" id="KW-0472">Membrane</keyword>
<dbReference type="GO" id="GO:0015217">
    <property type="term" value="F:ADP transmembrane transporter activity"/>
    <property type="evidence" value="ECO:0007669"/>
    <property type="project" value="TreeGrafter"/>
</dbReference>
<evidence type="ECO:0000256" key="1">
    <source>
        <dbReference type="ARBA" id="ARBA00004141"/>
    </source>
</evidence>
<reference evidence="11" key="2">
    <citation type="submission" date="2024-01" db="EMBL/GenBank/DDBJ databases">
        <title>Comparative genomics of Cryptococcus and Kwoniella reveals pathogenesis evolution and contrasting modes of karyotype evolution via chromosome fusion or intercentromeric recombination.</title>
        <authorList>
            <person name="Coelho M.A."/>
            <person name="David-Palma M."/>
            <person name="Shea T."/>
            <person name="Bowers K."/>
            <person name="McGinley-Smith S."/>
            <person name="Mohammad A.W."/>
            <person name="Gnirke A."/>
            <person name="Yurkov A.M."/>
            <person name="Nowrousian M."/>
            <person name="Sun S."/>
            <person name="Cuomo C.A."/>
            <person name="Heitman J."/>
        </authorList>
    </citation>
    <scope>NUCLEOTIDE SEQUENCE</scope>
    <source>
        <strain evidence="11">CBS 12478</strain>
    </source>
</reference>
<organism evidence="11 12">
    <name type="scientific">Kwoniella shandongensis</name>
    <dbReference type="NCBI Taxonomy" id="1734106"/>
    <lineage>
        <taxon>Eukaryota</taxon>
        <taxon>Fungi</taxon>
        <taxon>Dikarya</taxon>
        <taxon>Basidiomycota</taxon>
        <taxon>Agaricomycotina</taxon>
        <taxon>Tremellomycetes</taxon>
        <taxon>Tremellales</taxon>
        <taxon>Cryptococcaceae</taxon>
        <taxon>Kwoniella</taxon>
    </lineage>
</organism>
<proteinExistence type="inferred from homology"/>
<keyword evidence="5" id="KW-0677">Repeat</keyword>
<dbReference type="Pfam" id="PF00153">
    <property type="entry name" value="Mito_carr"/>
    <property type="match status" value="3"/>
</dbReference>
<evidence type="ECO:0000256" key="8">
    <source>
        <dbReference type="RuleBase" id="RU000488"/>
    </source>
</evidence>
<dbReference type="InterPro" id="IPR018108">
    <property type="entry name" value="MCP_transmembrane"/>
</dbReference>
<dbReference type="OrthoDB" id="18574at2759"/>
<evidence type="ECO:0000256" key="6">
    <source>
        <dbReference type="ARBA" id="ARBA00022989"/>
    </source>
</evidence>
<feature type="compositionally biased region" description="Basic and acidic residues" evidence="9">
    <location>
        <begin position="285"/>
        <end position="299"/>
    </location>
</feature>
<evidence type="ECO:0000256" key="5">
    <source>
        <dbReference type="ARBA" id="ARBA00022737"/>
    </source>
</evidence>
<evidence type="ECO:0000256" key="9">
    <source>
        <dbReference type="SAM" id="MobiDB-lite"/>
    </source>
</evidence>
<keyword evidence="4 8" id="KW-0812">Transmembrane</keyword>
<dbReference type="Gene3D" id="1.50.40.10">
    <property type="entry name" value="Mitochondrial carrier domain"/>
    <property type="match status" value="2"/>
</dbReference>
<protein>
    <submittedName>
        <fullName evidence="11">Uncharacterized protein</fullName>
    </submittedName>
</protein>
<accession>A0A5M6C5S9</accession>
<dbReference type="AlphaFoldDB" id="A0A5M6C5S9"/>
<keyword evidence="6 10" id="KW-1133">Transmembrane helix</keyword>
<comment type="similarity">
    <text evidence="2 8">Belongs to the mitochondrial carrier (TC 2.A.29) family.</text>
</comment>
<evidence type="ECO:0000256" key="10">
    <source>
        <dbReference type="SAM" id="Phobius"/>
    </source>
</evidence>
<evidence type="ECO:0000313" key="12">
    <source>
        <dbReference type="Proteomes" id="UP000322225"/>
    </source>
</evidence>
<evidence type="ECO:0000256" key="2">
    <source>
        <dbReference type="ARBA" id="ARBA00006375"/>
    </source>
</evidence>
<comment type="subcellular location">
    <subcellularLocation>
        <location evidence="1">Membrane</location>
        <topology evidence="1">Multi-pass membrane protein</topology>
    </subcellularLocation>
</comment>
<feature type="region of interest" description="Disordered" evidence="9">
    <location>
        <begin position="274"/>
        <end position="299"/>
    </location>
</feature>
<dbReference type="RefSeq" id="XP_031863424.1">
    <property type="nucleotide sequence ID" value="XM_032002487.1"/>
</dbReference>
<dbReference type="EMBL" id="CP144053">
    <property type="protein sequence ID" value="WWD17131.1"/>
    <property type="molecule type" value="Genomic_DNA"/>
</dbReference>
<dbReference type="GO" id="GO:0016020">
    <property type="term" value="C:membrane"/>
    <property type="evidence" value="ECO:0007669"/>
    <property type="project" value="UniProtKB-SubCell"/>
</dbReference>
<sequence>MESTLPPLLQATSGAVGSAVGNAIVYPLDLATTRMQNAAKRSNAQRLSLLQTLQRLIYHHGLSRLYKGLRADTLSTLLSNFLYFFTYTSLQKFLHIYRSRPISGSPAGGGGGGGGGGGHNTSPAGIGGMYGKASDILPRTAKVGAGEELIIGMLAGIISKGITLPISTVCVRQQVASENDNENGTEGLSLIDSLRSIFAESGIAGLFSGLIPTIPLTLLPSLTLYIHSVLLRVLVPEKNRAHPSGRLTFVLAALSNALATIPLYPLVLLKTLSQSGSGSSSYSVKGKEKEDSFARRKDQDEEGMAETFFRILNKNGVAGLYTGLEGQIVKGLVQQGVMMLIKQRVEEAVVRIYRARSRRIAP</sequence>